<dbReference type="RefSeq" id="XP_041161560.1">
    <property type="nucleotide sequence ID" value="XM_041306414.1"/>
</dbReference>
<dbReference type="AlphaFoldDB" id="A0A9P7AT57"/>
<accession>A0A9P7AT57</accession>
<name>A0A9P7AT57_9AGAM</name>
<feature type="region of interest" description="Disordered" evidence="1">
    <location>
        <begin position="90"/>
        <end position="134"/>
    </location>
</feature>
<reference evidence="2" key="1">
    <citation type="journal article" date="2020" name="New Phytol.">
        <title>Comparative genomics reveals dynamic genome evolution in host specialist ectomycorrhizal fungi.</title>
        <authorList>
            <person name="Lofgren L.A."/>
            <person name="Nguyen N.H."/>
            <person name="Vilgalys R."/>
            <person name="Ruytinx J."/>
            <person name="Liao H.L."/>
            <person name="Branco S."/>
            <person name="Kuo A."/>
            <person name="LaButti K."/>
            <person name="Lipzen A."/>
            <person name="Andreopoulos W."/>
            <person name="Pangilinan J."/>
            <person name="Riley R."/>
            <person name="Hundley H."/>
            <person name="Na H."/>
            <person name="Barry K."/>
            <person name="Grigoriev I.V."/>
            <person name="Stajich J.E."/>
            <person name="Kennedy P.G."/>
        </authorList>
    </citation>
    <scope>NUCLEOTIDE SEQUENCE</scope>
    <source>
        <strain evidence="2">S12</strain>
    </source>
</reference>
<dbReference type="GeneID" id="64600178"/>
<proteinExistence type="predicted"/>
<dbReference type="Proteomes" id="UP000719766">
    <property type="component" value="Unassembled WGS sequence"/>
</dbReference>
<evidence type="ECO:0000256" key="1">
    <source>
        <dbReference type="SAM" id="MobiDB-lite"/>
    </source>
</evidence>
<keyword evidence="3" id="KW-1185">Reference proteome</keyword>
<evidence type="ECO:0000313" key="2">
    <source>
        <dbReference type="EMBL" id="KAG1795806.1"/>
    </source>
</evidence>
<dbReference type="OrthoDB" id="2648856at2759"/>
<comment type="caution">
    <text evidence="2">The sequence shown here is derived from an EMBL/GenBank/DDBJ whole genome shotgun (WGS) entry which is preliminary data.</text>
</comment>
<sequence length="203" mass="21997">MSYTSTDSDSHPSGLADAEALLIIARFEELCEGDTTTSSTPHSHDFEPCLGGQAHGQGAPVYSCGCYRRTKVEPALALADALADVSEHQGLEKDVDSSNTQVGGRSGDSEIWPLKRKRSKTASESDPTTPRRFGRNLSNVQRAQSAPALEVPKCRKLGKAFELNRSMTHETSVLNVAKHLEAAIDRQTEVLSKIYRVLEGSAK</sequence>
<evidence type="ECO:0000313" key="3">
    <source>
        <dbReference type="Proteomes" id="UP000719766"/>
    </source>
</evidence>
<gene>
    <name evidence="2" type="ORF">HD556DRAFT_1442126</name>
</gene>
<protein>
    <submittedName>
        <fullName evidence="2">Uncharacterized protein</fullName>
    </submittedName>
</protein>
<organism evidence="2 3">
    <name type="scientific">Suillus plorans</name>
    <dbReference type="NCBI Taxonomy" id="116603"/>
    <lineage>
        <taxon>Eukaryota</taxon>
        <taxon>Fungi</taxon>
        <taxon>Dikarya</taxon>
        <taxon>Basidiomycota</taxon>
        <taxon>Agaricomycotina</taxon>
        <taxon>Agaricomycetes</taxon>
        <taxon>Agaricomycetidae</taxon>
        <taxon>Boletales</taxon>
        <taxon>Suillineae</taxon>
        <taxon>Suillaceae</taxon>
        <taxon>Suillus</taxon>
    </lineage>
</organism>
<dbReference type="EMBL" id="JABBWE010000021">
    <property type="protein sequence ID" value="KAG1795806.1"/>
    <property type="molecule type" value="Genomic_DNA"/>
</dbReference>